<keyword evidence="1" id="KW-1133">Transmembrane helix</keyword>
<protein>
    <submittedName>
        <fullName evidence="2">Uncharacterized protein</fullName>
    </submittedName>
</protein>
<accession>A0A265UV47</accession>
<dbReference type="Proteomes" id="UP000216840">
    <property type="component" value="Unassembled WGS sequence"/>
</dbReference>
<gene>
    <name evidence="2" type="ORF">CA834_06375</name>
</gene>
<dbReference type="OrthoDB" id="7857417at2"/>
<keyword evidence="1" id="KW-0812">Transmembrane</keyword>
<dbReference type="AlphaFoldDB" id="A0A265UV47"/>
<proteinExistence type="predicted"/>
<organism evidence="2 3">
    <name type="scientific">Winogradskyella aurantia</name>
    <dbReference type="NCBI Taxonomy" id="1915063"/>
    <lineage>
        <taxon>Bacteria</taxon>
        <taxon>Pseudomonadati</taxon>
        <taxon>Bacteroidota</taxon>
        <taxon>Flavobacteriia</taxon>
        <taxon>Flavobacteriales</taxon>
        <taxon>Flavobacteriaceae</taxon>
        <taxon>Winogradskyella</taxon>
    </lineage>
</organism>
<evidence type="ECO:0000313" key="3">
    <source>
        <dbReference type="Proteomes" id="UP000216840"/>
    </source>
</evidence>
<dbReference type="EMBL" id="NGJN01000003">
    <property type="protein sequence ID" value="OZV69082.1"/>
    <property type="molecule type" value="Genomic_DNA"/>
</dbReference>
<keyword evidence="3" id="KW-1185">Reference proteome</keyword>
<evidence type="ECO:0000313" key="2">
    <source>
        <dbReference type="EMBL" id="OZV69082.1"/>
    </source>
</evidence>
<comment type="caution">
    <text evidence="2">The sequence shown here is derived from an EMBL/GenBank/DDBJ whole genome shotgun (WGS) entry which is preliminary data.</text>
</comment>
<feature type="transmembrane region" description="Helical" evidence="1">
    <location>
        <begin position="6"/>
        <end position="23"/>
    </location>
</feature>
<dbReference type="RefSeq" id="WP_094967854.1">
    <property type="nucleotide sequence ID" value="NZ_NGJN01000003.1"/>
</dbReference>
<reference evidence="2 3" key="1">
    <citation type="submission" date="2017-05" db="EMBL/GenBank/DDBJ databases">
        <title>The draft genome sequence of Idiomarina salinarum WNB302.</title>
        <authorList>
            <person name="Sun Y."/>
            <person name="Chen B."/>
            <person name="Du Z."/>
        </authorList>
    </citation>
    <scope>NUCLEOTIDE SEQUENCE [LARGE SCALE GENOMIC DNA]</scope>
    <source>
        <strain evidence="2 3">WNB302</strain>
    </source>
</reference>
<keyword evidence="1" id="KW-0472">Membrane</keyword>
<feature type="transmembrane region" description="Helical" evidence="1">
    <location>
        <begin position="35"/>
        <end position="59"/>
    </location>
</feature>
<sequence>MESDRSLRFFFWSQAIVFFYLAIDERFMLHESIGGFIGFNDALILLLIAFVQLVVFMYYKDFIKTLIYWNSPLVLGSICFVIMIIIDGFAPRDANLRLSFEDLFKLWGIFFFFRYSYNVYDRLVKPVTTKLAS</sequence>
<feature type="transmembrane region" description="Helical" evidence="1">
    <location>
        <begin position="65"/>
        <end position="86"/>
    </location>
</feature>
<evidence type="ECO:0000256" key="1">
    <source>
        <dbReference type="SAM" id="Phobius"/>
    </source>
</evidence>
<name>A0A265UV47_9FLAO</name>
<feature type="transmembrane region" description="Helical" evidence="1">
    <location>
        <begin position="98"/>
        <end position="117"/>
    </location>
</feature>